<feature type="region of interest" description="Disordered" evidence="1">
    <location>
        <begin position="152"/>
        <end position="173"/>
    </location>
</feature>
<feature type="compositionally biased region" description="Low complexity" evidence="1">
    <location>
        <begin position="425"/>
        <end position="457"/>
    </location>
</feature>
<evidence type="ECO:0000313" key="3">
    <source>
        <dbReference type="Proteomes" id="UP000029033"/>
    </source>
</evidence>
<feature type="region of interest" description="Disordered" evidence="1">
    <location>
        <begin position="380"/>
        <end position="577"/>
    </location>
</feature>
<dbReference type="RefSeq" id="WP_033517820.1">
    <property type="nucleotide sequence ID" value="NZ_CAUPKV010000054.1"/>
</dbReference>
<dbReference type="STRING" id="158787.BSCA_0828"/>
<dbReference type="AlphaFoldDB" id="A0A087DGX3"/>
<comment type="caution">
    <text evidence="2">The sequence shown here is derived from an EMBL/GenBank/DDBJ whole genome shotgun (WGS) entry which is preliminary data.</text>
</comment>
<organism evidence="2 3">
    <name type="scientific">Bifidobacterium scardovii</name>
    <dbReference type="NCBI Taxonomy" id="158787"/>
    <lineage>
        <taxon>Bacteria</taxon>
        <taxon>Bacillati</taxon>
        <taxon>Actinomycetota</taxon>
        <taxon>Actinomycetes</taxon>
        <taxon>Bifidobacteriales</taxon>
        <taxon>Bifidobacteriaceae</taxon>
        <taxon>Bifidobacterium</taxon>
    </lineage>
</organism>
<dbReference type="eggNOG" id="COG3170">
    <property type="taxonomic scope" value="Bacteria"/>
</dbReference>
<proteinExistence type="predicted"/>
<dbReference type="Gene3D" id="6.10.250.660">
    <property type="match status" value="1"/>
</dbReference>
<feature type="compositionally biased region" description="Pro residues" evidence="1">
    <location>
        <begin position="413"/>
        <end position="424"/>
    </location>
</feature>
<feature type="compositionally biased region" description="Low complexity" evidence="1">
    <location>
        <begin position="330"/>
        <end position="344"/>
    </location>
</feature>
<gene>
    <name evidence="2" type="ORF">BSCA_0828</name>
</gene>
<feature type="region of interest" description="Disordered" evidence="1">
    <location>
        <begin position="252"/>
        <end position="273"/>
    </location>
</feature>
<dbReference type="NCBIfam" id="TIGR03543">
    <property type="entry name" value="divI1A_rptt_fam"/>
    <property type="match status" value="1"/>
</dbReference>
<feature type="compositionally biased region" description="Low complexity" evidence="1">
    <location>
        <begin position="478"/>
        <end position="492"/>
    </location>
</feature>
<feature type="compositionally biased region" description="Low complexity" evidence="1">
    <location>
        <begin position="380"/>
        <end position="389"/>
    </location>
</feature>
<evidence type="ECO:0000313" key="2">
    <source>
        <dbReference type="EMBL" id="KFI94773.1"/>
    </source>
</evidence>
<dbReference type="GeneID" id="85166378"/>
<feature type="region of interest" description="Disordered" evidence="1">
    <location>
        <begin position="585"/>
        <end position="604"/>
    </location>
</feature>
<feature type="compositionally biased region" description="Low complexity" evidence="1">
    <location>
        <begin position="262"/>
        <end position="271"/>
    </location>
</feature>
<dbReference type="InterPro" id="IPR019933">
    <property type="entry name" value="DivIVA_domain"/>
</dbReference>
<evidence type="ECO:0000256" key="1">
    <source>
        <dbReference type="SAM" id="MobiDB-lite"/>
    </source>
</evidence>
<feature type="region of interest" description="Disordered" evidence="1">
    <location>
        <begin position="310"/>
        <end position="367"/>
    </location>
</feature>
<dbReference type="NCBIfam" id="TIGR03544">
    <property type="entry name" value="DivI1A_domain"/>
    <property type="match status" value="2"/>
</dbReference>
<dbReference type="EMBL" id="JGZO01000006">
    <property type="protein sequence ID" value="KFI94773.1"/>
    <property type="molecule type" value="Genomic_DNA"/>
</dbReference>
<accession>A0A087DGX3</accession>
<keyword evidence="3" id="KW-1185">Reference proteome</keyword>
<dbReference type="OrthoDB" id="3480096at2"/>
<feature type="compositionally biased region" description="Low complexity" evidence="1">
    <location>
        <begin position="310"/>
        <end position="319"/>
    </location>
</feature>
<reference evidence="2 3" key="1">
    <citation type="submission" date="2014-03" db="EMBL/GenBank/DDBJ databases">
        <title>Genomics of Bifidobacteria.</title>
        <authorList>
            <person name="Ventura M."/>
            <person name="Milani C."/>
            <person name="Lugli G.A."/>
        </authorList>
    </citation>
    <scope>NUCLEOTIDE SEQUENCE [LARGE SCALE GENOMIC DNA]</scope>
    <source>
        <strain evidence="2 3">LMG 21589</strain>
    </source>
</reference>
<protein>
    <submittedName>
        <fullName evidence="2">DivIVA domain containing protein</fullName>
    </submittedName>
</protein>
<feature type="compositionally biased region" description="Low complexity" evidence="1">
    <location>
        <begin position="507"/>
        <end position="525"/>
    </location>
</feature>
<sequence length="604" mass="62069">MSQEPGVERGGASIARASKRKWGYDADQVDAFLERAHALYESDEATLTQRDIQNVSFDLAKGGYDIVQVDAALSRLERAVVDKQTTRQIGEHGRVAWKAQTEDLYRQLASHASRVHGERFNRGQKKRPSYDLKQVDRLIDDVIDKSAAELGVDGTSDQLPKKPQELKSSDVSNAVFTQRKGKRGYDERQVDFFLNSCVQLLSRLESYARVADYVQSEGENAAPIASKAAVSGGASSAGTPGVAPLFAADPQRQQPGAERGADGSPSSASADNESFDALHQAEQAIFTASAASAAAAASAAPTVASAASATPQPASVAPSFEPSATRDAAHSGSAPASSAAPANSVTTEPAASDGAVPDSYRRTGEAAPVVDSSLAQLAQMAEAVQAAAQSEPSSFQPRVPELSTPSVDEVPVPAAPAPSAPAPAAPQASQAPAPRPPHAGASGADAAASPAPAPAGATQAMEMPASFAPAVKPEHMATTRTASSAAFGGAARPADDRDAFVSDARNAVPVPSAPAPASSAASFPVSPVPAPAPVSGADDQAASQPKPADTGTSGQQDKQDKDQSGHDMFPSLFPQMADKVSVDIPDLSFPSLYGNDDASKKHAQ</sequence>
<name>A0A087DGX3_9BIFI</name>
<dbReference type="Proteomes" id="UP000029033">
    <property type="component" value="Unassembled WGS sequence"/>
</dbReference>
<feature type="compositionally biased region" description="Basic and acidic residues" evidence="1">
    <location>
        <begin position="159"/>
        <end position="168"/>
    </location>
</feature>
<dbReference type="InterPro" id="IPR019932">
    <property type="entry name" value="CHP03543"/>
</dbReference>